<name>C5EB91_BIFLI</name>
<organism evidence="1">
    <name type="scientific">Bifidobacterium longum subsp. infantis CCUG 52486</name>
    <dbReference type="NCBI Taxonomy" id="537937"/>
    <lineage>
        <taxon>Bacteria</taxon>
        <taxon>Bacillati</taxon>
        <taxon>Actinomycetota</taxon>
        <taxon>Actinomycetes</taxon>
        <taxon>Bifidobacteriales</taxon>
        <taxon>Bifidobacteriaceae</taxon>
        <taxon>Bifidobacterium</taxon>
    </lineage>
</organism>
<proteinExistence type="predicted"/>
<dbReference type="Pfam" id="PF13526">
    <property type="entry name" value="DUF4125"/>
    <property type="match status" value="1"/>
</dbReference>
<dbReference type="InterPro" id="IPR025191">
    <property type="entry name" value="DUF4125"/>
</dbReference>
<reference evidence="1" key="1">
    <citation type="submission" date="2008-08" db="EMBL/GenBank/DDBJ databases">
        <title>Annotation of Bifidobacterium longum subsp. infantis CCUG 52486.</title>
        <authorList>
            <consortium name="The Broad Institute Genome Sequencing Platform"/>
            <person name="Gougoulias C."/>
            <person name="Tuohy K.M."/>
            <person name="Gibson G.R."/>
            <person name="Ward D."/>
            <person name="Mehta T."/>
            <person name="Young S."/>
            <person name="Jaffe D."/>
            <person name="Gnerre S."/>
            <person name="Berlin A."/>
            <person name="Heiman D."/>
            <person name="Hepburn T."/>
            <person name="Shea T."/>
            <person name="Sykes S."/>
            <person name="Alvarado L."/>
            <person name="Kodira C."/>
            <person name="Borodovsky M."/>
            <person name="Lander E."/>
            <person name="Galagan J."/>
            <person name="Nusbaum C."/>
            <person name="Birren B."/>
        </authorList>
    </citation>
    <scope>NUCLEOTIDE SEQUENCE [LARGE SCALE GENOMIC DNA]</scope>
    <source>
        <strain evidence="1">CCUG 52486</strain>
    </source>
</reference>
<dbReference type="EMBL" id="DS990240">
    <property type="protein sequence ID" value="EEQ55285.1"/>
    <property type="molecule type" value="Genomic_DNA"/>
</dbReference>
<sequence length="215" mass="24504">MKGTSMTNELTDDELREAIVRHEWDQFQRTNNEGGRAACQGNWPVFHQMRLAQFLTWERPLLTSYAADLDAADHVGRNLVTEKYGRMMASTAPENFTKNIEPYIPRLSEERAARQEQVIAQQVAWAKDFRERYPKLGEAMRALTTTEDTPSATSFETYLRGELGTYSDQTFERYEAMIGERAAASPQRNITEETLLHTVQLGGFDTLEEAEASQA</sequence>
<dbReference type="HOGENOM" id="CLU_099036_0_0_11"/>
<evidence type="ECO:0008006" key="2">
    <source>
        <dbReference type="Google" id="ProtNLM"/>
    </source>
</evidence>
<accession>C5EB91</accession>
<dbReference type="AlphaFoldDB" id="C5EB91"/>
<protein>
    <recommendedName>
        <fullName evidence="2">DUF4125 family protein</fullName>
    </recommendedName>
</protein>
<evidence type="ECO:0000313" key="1">
    <source>
        <dbReference type="EMBL" id="EEQ55285.1"/>
    </source>
</evidence>
<dbReference type="Proteomes" id="UP000005084">
    <property type="component" value="Unassembled WGS sequence"/>
</dbReference>
<gene>
    <name evidence="1" type="ORF">BLIG_01609</name>
</gene>